<evidence type="ECO:0000256" key="7">
    <source>
        <dbReference type="ARBA" id="ARBA00022777"/>
    </source>
</evidence>
<dbReference type="InterPro" id="IPR018934">
    <property type="entry name" value="RIO_dom"/>
</dbReference>
<comment type="similarity">
    <text evidence="1">Belongs to the protein kinase superfamily. RIO-type Ser/Thr kinase family.</text>
</comment>
<evidence type="ECO:0000313" key="14">
    <source>
        <dbReference type="EMBL" id="QPZ37804.1"/>
    </source>
</evidence>
<reference evidence="14 15" key="1">
    <citation type="submission" date="2020-12" db="EMBL/GenBank/DDBJ databases">
        <title>Microbacterium sp. HY060.</title>
        <authorList>
            <person name="Zhou J."/>
        </authorList>
    </citation>
    <scope>NUCLEOTIDE SEQUENCE [LARGE SCALE GENOMIC DNA]</scope>
    <source>
        <strain evidence="14 15">HY60</strain>
    </source>
</reference>
<evidence type="ECO:0000256" key="5">
    <source>
        <dbReference type="ARBA" id="ARBA00022723"/>
    </source>
</evidence>
<evidence type="ECO:0000256" key="9">
    <source>
        <dbReference type="ARBA" id="ARBA00022842"/>
    </source>
</evidence>
<dbReference type="Gene3D" id="3.30.200.20">
    <property type="entry name" value="Phosphorylase Kinase, domain 1"/>
    <property type="match status" value="1"/>
</dbReference>
<dbReference type="GO" id="GO:0004674">
    <property type="term" value="F:protein serine/threonine kinase activity"/>
    <property type="evidence" value="ECO:0007669"/>
    <property type="project" value="UniProtKB-KW"/>
</dbReference>
<evidence type="ECO:0000256" key="2">
    <source>
        <dbReference type="ARBA" id="ARBA00012513"/>
    </source>
</evidence>
<evidence type="ECO:0000256" key="4">
    <source>
        <dbReference type="ARBA" id="ARBA00022679"/>
    </source>
</evidence>
<dbReference type="Gene3D" id="1.10.510.10">
    <property type="entry name" value="Transferase(Phosphotransferase) domain 1"/>
    <property type="match status" value="1"/>
</dbReference>
<dbReference type="InterPro" id="IPR011009">
    <property type="entry name" value="Kinase-like_dom_sf"/>
</dbReference>
<comment type="catalytic activity">
    <reaction evidence="10">
        <text>L-threonyl-[protein] + ATP = O-phospho-L-threonyl-[protein] + ADP + H(+)</text>
        <dbReference type="Rhea" id="RHEA:46608"/>
        <dbReference type="Rhea" id="RHEA-COMP:11060"/>
        <dbReference type="Rhea" id="RHEA-COMP:11605"/>
        <dbReference type="ChEBI" id="CHEBI:15378"/>
        <dbReference type="ChEBI" id="CHEBI:30013"/>
        <dbReference type="ChEBI" id="CHEBI:30616"/>
        <dbReference type="ChEBI" id="CHEBI:61977"/>
        <dbReference type="ChEBI" id="CHEBI:456216"/>
        <dbReference type="EC" id="2.7.11.1"/>
    </reaction>
</comment>
<proteinExistence type="inferred from homology"/>
<evidence type="ECO:0000259" key="13">
    <source>
        <dbReference type="SMART" id="SM00090"/>
    </source>
</evidence>
<dbReference type="Proteomes" id="UP000662814">
    <property type="component" value="Chromosome"/>
</dbReference>
<dbReference type="SUPFAM" id="SSF56112">
    <property type="entry name" value="Protein kinase-like (PK-like)"/>
    <property type="match status" value="1"/>
</dbReference>
<name>A0ABX6YGR3_9MICO</name>
<dbReference type="RefSeq" id="WP_166991433.1">
    <property type="nucleotide sequence ID" value="NZ_CP061169.1"/>
</dbReference>
<keyword evidence="8" id="KW-0067">ATP-binding</keyword>
<dbReference type="EMBL" id="CP061169">
    <property type="protein sequence ID" value="QPZ37804.1"/>
    <property type="molecule type" value="Genomic_DNA"/>
</dbReference>
<dbReference type="SMART" id="SM00090">
    <property type="entry name" value="RIO"/>
    <property type="match status" value="1"/>
</dbReference>
<keyword evidence="5" id="KW-0479">Metal-binding</keyword>
<accession>A0ABX6YGR3</accession>
<comment type="catalytic activity">
    <reaction evidence="11">
        <text>L-seryl-[protein] + ATP = O-phospho-L-seryl-[protein] + ADP + H(+)</text>
        <dbReference type="Rhea" id="RHEA:17989"/>
        <dbReference type="Rhea" id="RHEA-COMP:9863"/>
        <dbReference type="Rhea" id="RHEA-COMP:11604"/>
        <dbReference type="ChEBI" id="CHEBI:15378"/>
        <dbReference type="ChEBI" id="CHEBI:29999"/>
        <dbReference type="ChEBI" id="CHEBI:30616"/>
        <dbReference type="ChEBI" id="CHEBI:83421"/>
        <dbReference type="ChEBI" id="CHEBI:456216"/>
        <dbReference type="EC" id="2.7.11.1"/>
    </reaction>
</comment>
<dbReference type="Pfam" id="PF01163">
    <property type="entry name" value="RIO1"/>
    <property type="match status" value="1"/>
</dbReference>
<keyword evidence="15" id="KW-1185">Reference proteome</keyword>
<evidence type="ECO:0000256" key="8">
    <source>
        <dbReference type="ARBA" id="ARBA00022840"/>
    </source>
</evidence>
<organism evidence="14 15">
    <name type="scientific">Paramicrobacterium chengjingii</name>
    <dbReference type="NCBI Taxonomy" id="2769067"/>
    <lineage>
        <taxon>Bacteria</taxon>
        <taxon>Bacillati</taxon>
        <taxon>Actinomycetota</taxon>
        <taxon>Actinomycetes</taxon>
        <taxon>Micrococcales</taxon>
        <taxon>Microbacteriaceae</taxon>
        <taxon>Paramicrobacterium</taxon>
    </lineage>
</organism>
<dbReference type="PANTHER" id="PTHR45723">
    <property type="entry name" value="SERINE/THREONINE-PROTEIN KINASE RIO1"/>
    <property type="match status" value="1"/>
</dbReference>
<evidence type="ECO:0000256" key="1">
    <source>
        <dbReference type="ARBA" id="ARBA00009196"/>
    </source>
</evidence>
<dbReference type="InterPro" id="IPR000687">
    <property type="entry name" value="RIO_kinase"/>
</dbReference>
<keyword evidence="6" id="KW-0547">Nucleotide-binding</keyword>
<evidence type="ECO:0000256" key="10">
    <source>
        <dbReference type="ARBA" id="ARBA00047899"/>
    </source>
</evidence>
<protein>
    <recommendedName>
        <fullName evidence="2">non-specific serine/threonine protein kinase</fullName>
        <ecNumber evidence="2">2.7.11.1</ecNumber>
    </recommendedName>
</protein>
<feature type="compositionally biased region" description="Polar residues" evidence="12">
    <location>
        <begin position="21"/>
        <end position="31"/>
    </location>
</feature>
<dbReference type="EC" id="2.7.11.1" evidence="2"/>
<evidence type="ECO:0000256" key="6">
    <source>
        <dbReference type="ARBA" id="ARBA00022741"/>
    </source>
</evidence>
<keyword evidence="3 14" id="KW-0723">Serine/threonine-protein kinase</keyword>
<feature type="region of interest" description="Disordered" evidence="12">
    <location>
        <begin position="1"/>
        <end position="39"/>
    </location>
</feature>
<evidence type="ECO:0000256" key="12">
    <source>
        <dbReference type="SAM" id="MobiDB-lite"/>
    </source>
</evidence>
<gene>
    <name evidence="14" type="ORF">HCR76_13415</name>
</gene>
<feature type="domain" description="RIO kinase" evidence="13">
    <location>
        <begin position="43"/>
        <end position="270"/>
    </location>
</feature>
<evidence type="ECO:0000256" key="11">
    <source>
        <dbReference type="ARBA" id="ARBA00048679"/>
    </source>
</evidence>
<evidence type="ECO:0000313" key="15">
    <source>
        <dbReference type="Proteomes" id="UP000662814"/>
    </source>
</evidence>
<evidence type="ECO:0000256" key="3">
    <source>
        <dbReference type="ARBA" id="ARBA00022527"/>
    </source>
</evidence>
<dbReference type="InterPro" id="IPR051272">
    <property type="entry name" value="RIO-type_Ser/Thr_kinase"/>
</dbReference>
<keyword evidence="7 14" id="KW-0418">Kinase</keyword>
<sequence>MSFDALSFSPSDLAEPGPDQRWSTWPETSPTERGPLPHPDWIITESAALDTELGIVKTGKEAEVFLIERAVPGDPSRSCVLAAKRYRTSAHRDFTRSTQYVEGRRTRSMRDERALGKKSTYGRELAATNWAFAEFEALRRLYVEGAPVPYPVQIHNDEILMEFVGHGITAAPRLAQIRADAAETALLFEQVVEAMHVFAHAGFAHGDLSPYNILIHKGRVVVIDVPQIVDLAANPSGLDLLHRDCNNVTTWFARHGAHVDAESLFAELVAEVF</sequence>
<keyword evidence="9" id="KW-0460">Magnesium</keyword>
<keyword evidence="4" id="KW-0808">Transferase</keyword>